<protein>
    <submittedName>
        <fullName evidence="2">Uncharacterized protein</fullName>
    </submittedName>
</protein>
<name>A0AAE1QCW7_9EUCA</name>
<evidence type="ECO:0000313" key="2">
    <source>
        <dbReference type="EMBL" id="KAK4324519.1"/>
    </source>
</evidence>
<organism evidence="2 3">
    <name type="scientific">Petrolisthes manimaculis</name>
    <dbReference type="NCBI Taxonomy" id="1843537"/>
    <lineage>
        <taxon>Eukaryota</taxon>
        <taxon>Metazoa</taxon>
        <taxon>Ecdysozoa</taxon>
        <taxon>Arthropoda</taxon>
        <taxon>Crustacea</taxon>
        <taxon>Multicrustacea</taxon>
        <taxon>Malacostraca</taxon>
        <taxon>Eumalacostraca</taxon>
        <taxon>Eucarida</taxon>
        <taxon>Decapoda</taxon>
        <taxon>Pleocyemata</taxon>
        <taxon>Anomura</taxon>
        <taxon>Galatheoidea</taxon>
        <taxon>Porcellanidae</taxon>
        <taxon>Petrolisthes</taxon>
    </lineage>
</organism>
<dbReference type="AlphaFoldDB" id="A0AAE1QCW7"/>
<reference evidence="2" key="1">
    <citation type="submission" date="2023-11" db="EMBL/GenBank/DDBJ databases">
        <title>Genome assemblies of two species of porcelain crab, Petrolisthes cinctipes and Petrolisthes manimaculis (Anomura: Porcellanidae).</title>
        <authorList>
            <person name="Angst P."/>
        </authorList>
    </citation>
    <scope>NUCLEOTIDE SEQUENCE</scope>
    <source>
        <strain evidence="2">PB745_02</strain>
        <tissue evidence="2">Gill</tissue>
    </source>
</reference>
<comment type="caution">
    <text evidence="2">The sequence shown here is derived from an EMBL/GenBank/DDBJ whole genome shotgun (WGS) entry which is preliminary data.</text>
</comment>
<accession>A0AAE1QCW7</accession>
<evidence type="ECO:0000313" key="3">
    <source>
        <dbReference type="Proteomes" id="UP001292094"/>
    </source>
</evidence>
<gene>
    <name evidence="2" type="ORF">Pmani_004864</name>
</gene>
<sequence>MVTPLTPSLRPPAASELLPALYRTAEGIILAATHPQQQHYGHQGPENSLDPGGHLRNIIITEHTRDNTRPYTGQRRLHRTQEITQDTGDYTGDYTGHRRLHRTQQITQDTADYTGHSKLHRT</sequence>
<proteinExistence type="predicted"/>
<evidence type="ECO:0000256" key="1">
    <source>
        <dbReference type="SAM" id="MobiDB-lite"/>
    </source>
</evidence>
<dbReference type="EMBL" id="JAWZYT010000355">
    <property type="protein sequence ID" value="KAK4324519.1"/>
    <property type="molecule type" value="Genomic_DNA"/>
</dbReference>
<dbReference type="Proteomes" id="UP001292094">
    <property type="component" value="Unassembled WGS sequence"/>
</dbReference>
<feature type="region of interest" description="Disordered" evidence="1">
    <location>
        <begin position="61"/>
        <end position="122"/>
    </location>
</feature>
<keyword evidence="3" id="KW-1185">Reference proteome</keyword>